<dbReference type="SUPFAM" id="SSF55681">
    <property type="entry name" value="Class II aaRS and biotin synthetases"/>
    <property type="match status" value="1"/>
</dbReference>
<dbReference type="AlphaFoldDB" id="A0AAD8ZNZ4"/>
<proteinExistence type="inferred from homology"/>
<name>A0AAD8ZNZ4_9TELE</name>
<dbReference type="InterPro" id="IPR050058">
    <property type="entry name" value="Ala-tRNA_ligase"/>
</dbReference>
<keyword evidence="11" id="KW-0862">Zinc</keyword>
<dbReference type="Proteomes" id="UP001239994">
    <property type="component" value="Unassembled WGS sequence"/>
</dbReference>
<dbReference type="PROSITE" id="PS50860">
    <property type="entry name" value="AA_TRNA_LIGASE_II_ALA"/>
    <property type="match status" value="1"/>
</dbReference>
<keyword evidence="7 11" id="KW-0067">ATP-binding</keyword>
<keyword evidence="10 11" id="KW-0030">Aminoacyl-tRNA synthetase</keyword>
<evidence type="ECO:0000313" key="14">
    <source>
        <dbReference type="Proteomes" id="UP001239994"/>
    </source>
</evidence>
<dbReference type="EMBL" id="JAROKS010000007">
    <property type="protein sequence ID" value="KAK1802344.1"/>
    <property type="molecule type" value="Genomic_DNA"/>
</dbReference>
<dbReference type="InterPro" id="IPR009000">
    <property type="entry name" value="Transl_B-barrel_sf"/>
</dbReference>
<comment type="catalytic activity">
    <reaction evidence="11">
        <text>tRNA(Ala) + L-alanine + ATP = L-alanyl-tRNA(Ala) + AMP + diphosphate</text>
        <dbReference type="Rhea" id="RHEA:12540"/>
        <dbReference type="Rhea" id="RHEA-COMP:9657"/>
        <dbReference type="Rhea" id="RHEA-COMP:9923"/>
        <dbReference type="ChEBI" id="CHEBI:30616"/>
        <dbReference type="ChEBI" id="CHEBI:33019"/>
        <dbReference type="ChEBI" id="CHEBI:57972"/>
        <dbReference type="ChEBI" id="CHEBI:78442"/>
        <dbReference type="ChEBI" id="CHEBI:78497"/>
        <dbReference type="ChEBI" id="CHEBI:456215"/>
        <dbReference type="EC" id="6.1.1.7"/>
    </reaction>
</comment>
<comment type="cofactor">
    <cofactor evidence="11">
        <name>Zn(2+)</name>
        <dbReference type="ChEBI" id="CHEBI:29105"/>
    </cofactor>
    <text evidence="11">Binds 1 zinc ion per subunit.</text>
</comment>
<dbReference type="PRINTS" id="PR00980">
    <property type="entry name" value="TRNASYNTHALA"/>
</dbReference>
<evidence type="ECO:0000256" key="5">
    <source>
        <dbReference type="ARBA" id="ARBA00022598"/>
    </source>
</evidence>
<evidence type="ECO:0000256" key="1">
    <source>
        <dbReference type="ARBA" id="ARBA00008429"/>
    </source>
</evidence>
<dbReference type="FunFam" id="3.30.980.10:FF:000004">
    <property type="entry name" value="Alanine--tRNA ligase, cytoplasmic"/>
    <property type="match status" value="1"/>
</dbReference>
<dbReference type="GO" id="GO:0005524">
    <property type="term" value="F:ATP binding"/>
    <property type="evidence" value="ECO:0007669"/>
    <property type="project" value="UniProtKB-UniRule"/>
</dbReference>
<comment type="function">
    <text evidence="11">Catalyzes the attachment of alanine to tRNA(Ala) in a two-step reaction: alanine is first activated by ATP to form Ala-AMP and then transferred to the acceptor end of tRNA(Ala). Also edits incorrectly charged tRNA(Ala) via its editing domain.</text>
</comment>
<comment type="subunit">
    <text evidence="11">Monomer. Interacts with ANKRD16; the interaction is direct.</text>
</comment>
<comment type="caution">
    <text evidence="13">The sequence shown here is derived from an EMBL/GenBank/DDBJ whole genome shotgun (WGS) entry which is preliminary data.</text>
</comment>
<keyword evidence="5 11" id="KW-0436">Ligase</keyword>
<feature type="domain" description="Alanyl-transfer RNA synthetases family profile" evidence="12">
    <location>
        <begin position="1"/>
        <end position="546"/>
    </location>
</feature>
<evidence type="ECO:0000256" key="10">
    <source>
        <dbReference type="ARBA" id="ARBA00023146"/>
    </source>
</evidence>
<dbReference type="HAMAP" id="MF_00036_B">
    <property type="entry name" value="Ala_tRNA_synth_B"/>
    <property type="match status" value="1"/>
</dbReference>
<feature type="binding site" evidence="11">
    <location>
        <position position="507"/>
    </location>
    <ligand>
        <name>Zn(2+)</name>
        <dbReference type="ChEBI" id="CHEBI:29105"/>
    </ligand>
</feature>
<dbReference type="EC" id="6.1.1.7" evidence="2"/>
<comment type="domain">
    <text evidence="11">Consists of three domains; the N-terminal catalytic domain, the editing domain and the C-terminal C-Ala domain. The editing domain removes incorrectly charged amino acids, while the C-Ala domain, along with tRNA(Ala), serves as a bridge to cooperatively bring together the editing and aminoacylation centers thus stimulating deacylation of misacylated tRNAs.</text>
</comment>
<comment type="similarity">
    <text evidence="1">Belongs to the class-II aminoacyl-tRNA synthetase family. Alax-L subfamily.</text>
</comment>
<dbReference type="InterPro" id="IPR018165">
    <property type="entry name" value="Ala-tRNA-synth_IIc_core"/>
</dbReference>
<dbReference type="SUPFAM" id="SSF101353">
    <property type="entry name" value="Putative anticodon-binding domain of alanyl-tRNA synthetase (AlaRS)"/>
    <property type="match status" value="1"/>
</dbReference>
<dbReference type="GO" id="GO:0002161">
    <property type="term" value="F:aminoacyl-tRNA deacylase activity"/>
    <property type="evidence" value="ECO:0007669"/>
    <property type="project" value="TreeGrafter"/>
</dbReference>
<dbReference type="GO" id="GO:0006419">
    <property type="term" value="P:alanyl-tRNA aminoacylation"/>
    <property type="evidence" value="ECO:0007669"/>
    <property type="project" value="InterPro"/>
</dbReference>
<reference evidence="13" key="1">
    <citation type="submission" date="2023-03" db="EMBL/GenBank/DDBJ databases">
        <title>Electrophorus voltai genome.</title>
        <authorList>
            <person name="Bian C."/>
        </authorList>
    </citation>
    <scope>NUCLEOTIDE SEQUENCE</scope>
    <source>
        <strain evidence="13">CB-2022</strain>
        <tissue evidence="13">Muscle</tissue>
    </source>
</reference>
<evidence type="ECO:0000313" key="13">
    <source>
        <dbReference type="EMBL" id="KAK1802344.1"/>
    </source>
</evidence>
<dbReference type="SMART" id="SM00863">
    <property type="entry name" value="tRNA_SAD"/>
    <property type="match status" value="1"/>
</dbReference>
<keyword evidence="9 11" id="KW-0648">Protein biosynthesis</keyword>
<dbReference type="GO" id="GO:0005739">
    <property type="term" value="C:mitochondrion"/>
    <property type="evidence" value="ECO:0007669"/>
    <property type="project" value="TreeGrafter"/>
</dbReference>
<keyword evidence="8 11" id="KW-0694">RNA-binding</keyword>
<evidence type="ECO:0000256" key="6">
    <source>
        <dbReference type="ARBA" id="ARBA00022741"/>
    </source>
</evidence>
<evidence type="ECO:0000256" key="2">
    <source>
        <dbReference type="ARBA" id="ARBA00013168"/>
    </source>
</evidence>
<dbReference type="InterPro" id="IPR023033">
    <property type="entry name" value="Ala_tRNA_ligase_euk/bac"/>
</dbReference>
<dbReference type="Pfam" id="PF01411">
    <property type="entry name" value="tRNA-synt_2c"/>
    <property type="match status" value="1"/>
</dbReference>
<dbReference type="SUPFAM" id="SSF50447">
    <property type="entry name" value="Translation proteins"/>
    <property type="match status" value="1"/>
</dbReference>
<accession>A0AAD8ZNZ4</accession>
<evidence type="ECO:0000256" key="7">
    <source>
        <dbReference type="ARBA" id="ARBA00022840"/>
    </source>
</evidence>
<dbReference type="InterPro" id="IPR002318">
    <property type="entry name" value="Ala-tRNA-lgiase_IIc"/>
</dbReference>
<evidence type="ECO:0000259" key="12">
    <source>
        <dbReference type="PROSITE" id="PS50860"/>
    </source>
</evidence>
<feature type="binding site" evidence="11">
    <location>
        <position position="503"/>
    </location>
    <ligand>
        <name>Zn(2+)</name>
        <dbReference type="ChEBI" id="CHEBI:29105"/>
    </ligand>
</feature>
<evidence type="ECO:0000256" key="3">
    <source>
        <dbReference type="ARBA" id="ARBA00017959"/>
    </source>
</evidence>
<dbReference type="Gene3D" id="3.10.310.40">
    <property type="match status" value="1"/>
</dbReference>
<evidence type="ECO:0000256" key="9">
    <source>
        <dbReference type="ARBA" id="ARBA00022917"/>
    </source>
</evidence>
<evidence type="ECO:0000256" key="11">
    <source>
        <dbReference type="HAMAP-Rule" id="MF_03133"/>
    </source>
</evidence>
<dbReference type="SUPFAM" id="SSF55186">
    <property type="entry name" value="ThrRS/AlaRS common domain"/>
    <property type="match status" value="1"/>
</dbReference>
<keyword evidence="11" id="KW-0479">Metal-binding</keyword>
<dbReference type="GO" id="GO:0004813">
    <property type="term" value="F:alanine-tRNA ligase activity"/>
    <property type="evidence" value="ECO:0007669"/>
    <property type="project" value="UniProtKB-UniRule"/>
</dbReference>
<keyword evidence="6 11" id="KW-0547">Nucleotide-binding</keyword>
<dbReference type="Gene3D" id="3.30.980.10">
    <property type="entry name" value="Threonyl-trna Synthetase, Chain A, domain 2"/>
    <property type="match status" value="1"/>
</dbReference>
<sequence>MMDNFWEMGETGPCGPCTEIHYDHVGSRHAGALINTGSPAVVEIWNLVFMQEADGGLRPLPMCSVDTGMGLERLVTVLQGKRSNYDTDLFTPLLSAIHQCSKAPTYRGRTGEEDDGRVDMGYRVVADHIRTLCVCIADGVHPGMTGAELVLRRILRRAVRFSTEVLQAPEGALASLVPTVAHILGDAYPELHTEMDRIVEIININETQFLASLRQGRRVINRTLSKMDRDDEFPAPVAWALHHNLGFPLDLIYLMLEERSATLDRLGLERLAARQEKVQLDKHVFPGCSATVMALYCNQSLLSEVGRGQRCGMVLDRTCFYAEQGGQTHDQGYFTKDGLQDVLFPVECARLAGGYVVHELTATETLRTGDQIQLHVDETRRVACMEKHTAAHMLNFALRELLGSGVAQRGSHVTADRLRFDFSSKSSLSVSQLQEVERLIQRIIKENHVVHTQEVPLARANEIAGLRTVDEVYPDPVRVVSVGLPVSELLHDHTPRRVSVELCCGTHLLRTGGIRHLVITSERQMVKGISRIVAVTGDDAKQAREAGQALLEEVESLTARIAADRAPSLQRAQRLSKEVGLLTDAVEGTPIPQWQRRELQTGLKALQRRTNTTIRKLEIREAAAKAHELLKRHLNKTVLVDTLETDSKSVVMKTVNQLGEQAPHALIMLLSHLQPSGRVLCACQVPKGQTAVSASEWALAVCGRLRGSAGGSATVAKGVGTATDVAHLQETLRWAEEFAHSKRQHALHTQ</sequence>
<gene>
    <name evidence="11" type="primary">AARS</name>
    <name evidence="13" type="ORF">P4O66_022012</name>
</gene>
<dbReference type="InterPro" id="IPR012947">
    <property type="entry name" value="tRNA_SAD"/>
</dbReference>
<dbReference type="GO" id="GO:0008270">
    <property type="term" value="F:zinc ion binding"/>
    <property type="evidence" value="ECO:0007669"/>
    <property type="project" value="UniProtKB-UniRule"/>
</dbReference>
<dbReference type="Gene3D" id="2.40.30.130">
    <property type="match status" value="1"/>
</dbReference>
<dbReference type="NCBIfam" id="TIGR00344">
    <property type="entry name" value="alaS"/>
    <property type="match status" value="1"/>
</dbReference>
<feature type="binding site" evidence="11">
    <location>
        <position position="392"/>
    </location>
    <ligand>
        <name>Zn(2+)</name>
        <dbReference type="ChEBI" id="CHEBI:29105"/>
    </ligand>
</feature>
<evidence type="ECO:0000256" key="4">
    <source>
        <dbReference type="ARBA" id="ARBA00022555"/>
    </source>
</evidence>
<dbReference type="PANTHER" id="PTHR11777:SF8">
    <property type="entry name" value="ALANINE--TRNA LIGASE, MITOCHONDRIAL"/>
    <property type="match status" value="1"/>
</dbReference>
<dbReference type="PANTHER" id="PTHR11777">
    <property type="entry name" value="ALANYL-TRNA SYNTHETASE"/>
    <property type="match status" value="1"/>
</dbReference>
<dbReference type="InterPro" id="IPR018164">
    <property type="entry name" value="Ala-tRNA-synth_IIc_N"/>
</dbReference>
<dbReference type="InterPro" id="IPR045864">
    <property type="entry name" value="aa-tRNA-synth_II/BPL/LPL"/>
</dbReference>
<feature type="binding site" evidence="11">
    <location>
        <position position="388"/>
    </location>
    <ligand>
        <name>Zn(2+)</name>
        <dbReference type="ChEBI" id="CHEBI:29105"/>
    </ligand>
</feature>
<dbReference type="Gene3D" id="3.30.930.10">
    <property type="entry name" value="Bira Bifunctional Protein, Domain 2"/>
    <property type="match status" value="1"/>
</dbReference>
<dbReference type="InterPro" id="IPR018163">
    <property type="entry name" value="Thr/Ala-tRNA-synth_IIc_edit"/>
</dbReference>
<dbReference type="InterPro" id="IPR018162">
    <property type="entry name" value="Ala-tRNA-ligase_IIc_anticod-bd"/>
</dbReference>
<dbReference type="Pfam" id="PF07973">
    <property type="entry name" value="tRNA_SAD"/>
    <property type="match status" value="1"/>
</dbReference>
<dbReference type="GO" id="GO:0000049">
    <property type="term" value="F:tRNA binding"/>
    <property type="evidence" value="ECO:0007669"/>
    <property type="project" value="UniProtKB-KW"/>
</dbReference>
<evidence type="ECO:0000256" key="8">
    <source>
        <dbReference type="ARBA" id="ARBA00022884"/>
    </source>
</evidence>
<keyword evidence="4 11" id="KW-0820">tRNA-binding</keyword>
<organism evidence="13 14">
    <name type="scientific">Electrophorus voltai</name>
    <dbReference type="NCBI Taxonomy" id="2609070"/>
    <lineage>
        <taxon>Eukaryota</taxon>
        <taxon>Metazoa</taxon>
        <taxon>Chordata</taxon>
        <taxon>Craniata</taxon>
        <taxon>Vertebrata</taxon>
        <taxon>Euteleostomi</taxon>
        <taxon>Actinopterygii</taxon>
        <taxon>Neopterygii</taxon>
        <taxon>Teleostei</taxon>
        <taxon>Ostariophysi</taxon>
        <taxon>Gymnotiformes</taxon>
        <taxon>Gymnotoidei</taxon>
        <taxon>Gymnotidae</taxon>
        <taxon>Electrophorus</taxon>
    </lineage>
</organism>
<protein>
    <recommendedName>
        <fullName evidence="3">Alanine--tRNA ligase</fullName>
        <ecNumber evidence="2">6.1.1.7</ecNumber>
    </recommendedName>
</protein>
<keyword evidence="14" id="KW-1185">Reference proteome</keyword>